<evidence type="ECO:0000256" key="1">
    <source>
        <dbReference type="SAM" id="SignalP"/>
    </source>
</evidence>
<comment type="caution">
    <text evidence="2">The sequence shown here is derived from an EMBL/GenBank/DDBJ whole genome shotgun (WGS) entry which is preliminary data.</text>
</comment>
<accession>A0AAV0W128</accession>
<sequence>MPSPRDAKPSGRYVSHGRRCPMVMECVLLLVILIPLIDGGSADAHGTSLYKIRDIDRKTWTSADCIELQCRKSIGLLIPGANFTDGDGADVRFLQYFDVVKTEAKKIVSSVSRKRTMIAVVDALGGYLHTKLLPHVREQYYAGRASYSTVKRLHDLDKNIK</sequence>
<feature type="chain" id="PRO_5043381836" evidence="1">
    <location>
        <begin position="40"/>
        <end position="161"/>
    </location>
</feature>
<protein>
    <submittedName>
        <fullName evidence="2">Uncharacterized protein</fullName>
    </submittedName>
</protein>
<organism evidence="2 3">
    <name type="scientific">Macrosiphum euphorbiae</name>
    <name type="common">potato aphid</name>
    <dbReference type="NCBI Taxonomy" id="13131"/>
    <lineage>
        <taxon>Eukaryota</taxon>
        <taxon>Metazoa</taxon>
        <taxon>Ecdysozoa</taxon>
        <taxon>Arthropoda</taxon>
        <taxon>Hexapoda</taxon>
        <taxon>Insecta</taxon>
        <taxon>Pterygota</taxon>
        <taxon>Neoptera</taxon>
        <taxon>Paraneoptera</taxon>
        <taxon>Hemiptera</taxon>
        <taxon>Sternorrhyncha</taxon>
        <taxon>Aphidomorpha</taxon>
        <taxon>Aphidoidea</taxon>
        <taxon>Aphididae</taxon>
        <taxon>Macrosiphini</taxon>
        <taxon>Macrosiphum</taxon>
    </lineage>
</organism>
<gene>
    <name evidence="2" type="ORF">MEUPH1_LOCUS5656</name>
</gene>
<keyword evidence="3" id="KW-1185">Reference proteome</keyword>
<evidence type="ECO:0000313" key="3">
    <source>
        <dbReference type="Proteomes" id="UP001160148"/>
    </source>
</evidence>
<dbReference type="AlphaFoldDB" id="A0AAV0W128"/>
<feature type="signal peptide" evidence="1">
    <location>
        <begin position="1"/>
        <end position="39"/>
    </location>
</feature>
<dbReference type="EMBL" id="CARXXK010000001">
    <property type="protein sequence ID" value="CAI6349048.1"/>
    <property type="molecule type" value="Genomic_DNA"/>
</dbReference>
<proteinExistence type="predicted"/>
<evidence type="ECO:0000313" key="2">
    <source>
        <dbReference type="EMBL" id="CAI6349048.1"/>
    </source>
</evidence>
<dbReference type="Proteomes" id="UP001160148">
    <property type="component" value="Unassembled WGS sequence"/>
</dbReference>
<name>A0AAV0W128_9HEMI</name>
<reference evidence="2 3" key="1">
    <citation type="submission" date="2023-01" db="EMBL/GenBank/DDBJ databases">
        <authorList>
            <person name="Whitehead M."/>
        </authorList>
    </citation>
    <scope>NUCLEOTIDE SEQUENCE [LARGE SCALE GENOMIC DNA]</scope>
</reference>
<keyword evidence="1" id="KW-0732">Signal</keyword>